<dbReference type="EC" id="2.7.4.24" evidence="3 14"/>
<evidence type="ECO:0000259" key="17">
    <source>
        <dbReference type="Pfam" id="PF18086"/>
    </source>
</evidence>
<dbReference type="EMBL" id="JAGSYN010000056">
    <property type="protein sequence ID" value="KAG7664981.1"/>
    <property type="molecule type" value="Genomic_DNA"/>
</dbReference>
<dbReference type="Pfam" id="PF18086">
    <property type="entry name" value="PPIP5K2_N"/>
    <property type="match status" value="1"/>
</dbReference>
<evidence type="ECO:0000256" key="11">
    <source>
        <dbReference type="ARBA" id="ARBA00033696"/>
    </source>
</evidence>
<feature type="region of interest" description="Disordered" evidence="15">
    <location>
        <begin position="136"/>
        <end position="178"/>
    </location>
</feature>
<evidence type="ECO:0000259" key="16">
    <source>
        <dbReference type="Pfam" id="PF08443"/>
    </source>
</evidence>
<sequence>MSGQQQECKKASPVPIPSPNDQHQHPTRNTSTTNQLASSSSSDLLVEESAIAETSSSASSSLSKPASSVQSQINLPVSPLSLSLSDTSAAIAAAAAAGNANNATATLQKLRTKSKLSSPATEKAIASIAPMLESFTPKTSAEDSASRLGSTSSSPGHYTEQPTHSAAPPGSGHNKSDDSIAELTMENLTFQQQASSSNKSHSNSFSEQGMGGITIPSNRITKTISNTSISSSTRKSFSINAKDFELPKLPKIGKIGVCAMDAKVLSKPCRQILNRLIENGEFETIIFGDKVILDESIENWPTCDFLISFFSTGFPLDKAISYVQYRKPYIINDLVFQKALWDRRVVLALLNHANVPTPDRLEISRDGGPHLDKFLVENLQSVGMSQETINQLTNQIEPDWEMIDEDTLRVGDKVMTKPFVEKPVDGEDHNVYIYYPKANGGGGRRLFRKIGNKSSEFDPNLSTPRIDGSFIYEKFMDTDNFEDVKAYTVGPDFCHAETRKSPVVDGIVRRNTHGKEIRYITELSPEEKLMAKNISSTFKQTICGFDLLRVNGKSYVIDVNGFSFVKDNNQYYDSCSRILRELFIQAKKCRDLIKTTIPPSTKHLHKSQFEEKQQKWVFKGMVSVIRHADRTPKQKFKYSFRNPLFISLLKGHREEVIIRAVPDLQVVLETVKIAQEKQLEDLKKLNQLRIALERKMNFPGTKIQIKPSLNPNDPEIVDKVQLILKWGGEPTHSATHQASDVGEQLRQNIKLLNREALMDIKVYTSSERRVITSAQYSTKALLGLDKDEELPDDFLIVRKDLLDDSNAAKDLMDKVKKKLKPLLRQGAEAPPQFTWPPKMPQPFEVIKRVCELMNFHHQIMNYNFETKDVATFQKNWCCGENPFLFKERWDKLFQEFISVEKTHPSKISELYDTMKYDALHNRPFLRKIFCFDPNDEVLLKRLREVCGDTVNSSGLVSEYPINILAMNNFKISSESTTSPAPTSGSTATNTTTSTNSLSPSSLRDIANSNNASAGSLGWVLRESTTSTITKSGSPSNKPPQNPFDHPTYARLRELYRLSKVLFDFICPQEYGIKSEEKLDIGLLTSLPLAKQILSDIQDMKNHDTAAVVNYFTKESHIYTLLNVIYGANLPMKIARNALPELDYLSQIVFELYEEANETSGGTKKHSIRLSLSPGCHTQDPLDVQLDDDHYIGCIPRLSLTRHLDMDLVTQRLKSRFSRVSLPKKFTPVNISSPLTTGL</sequence>
<dbReference type="PANTHER" id="PTHR12750">
    <property type="entry name" value="DIPHOSPHOINOSITOL PENTAKISPHOSPHATE KINASE"/>
    <property type="match status" value="1"/>
</dbReference>
<evidence type="ECO:0000256" key="10">
    <source>
        <dbReference type="ARBA" id="ARBA00023212"/>
    </source>
</evidence>
<dbReference type="GO" id="GO:0052843">
    <property type="term" value="F:inositol-1-diphosphate-2,3,4,5,6-pentakisphosphate diphosphatase activity"/>
    <property type="evidence" value="ECO:0007669"/>
    <property type="project" value="UniProtKB-ARBA"/>
</dbReference>
<evidence type="ECO:0000313" key="19">
    <source>
        <dbReference type="Proteomes" id="UP000694255"/>
    </source>
</evidence>
<accession>A0A8J5UQS8</accession>
<feature type="compositionally biased region" description="Low complexity" evidence="15">
    <location>
        <begin position="49"/>
        <end position="71"/>
    </location>
</feature>
<reference evidence="18 19" key="1">
    <citation type="journal article" date="2021" name="DNA Res.">
        <title>Genome analysis of Candida subhashii reveals its hybrid nature and dual mitochondrial genome conformations.</title>
        <authorList>
            <person name="Mixao V."/>
            <person name="Hegedusova E."/>
            <person name="Saus E."/>
            <person name="Pryszcz L.P."/>
            <person name="Cillingova A."/>
            <person name="Nosek J."/>
            <person name="Gabaldon T."/>
        </authorList>
    </citation>
    <scope>NUCLEOTIDE SEQUENCE [LARGE SCALE GENOMIC DNA]</scope>
    <source>
        <strain evidence="18 19">CBS 10753</strain>
    </source>
</reference>
<evidence type="ECO:0000313" key="18">
    <source>
        <dbReference type="EMBL" id="KAG7664981.1"/>
    </source>
</evidence>
<feature type="compositionally biased region" description="Polar residues" evidence="15">
    <location>
        <begin position="146"/>
        <end position="164"/>
    </location>
</feature>
<comment type="similarity">
    <text evidence="2 14">Belongs to the histidine acid phosphatase family. VIP1 subfamily.</text>
</comment>
<evidence type="ECO:0000256" key="9">
    <source>
        <dbReference type="ARBA" id="ARBA00022840"/>
    </source>
</evidence>
<feature type="compositionally biased region" description="Low complexity" evidence="15">
    <location>
        <begin position="974"/>
        <end position="1002"/>
    </location>
</feature>
<comment type="catalytic activity">
    <reaction evidence="11">
        <text>5-diphospho-1D-myo-inositol 1,2,3,4,6-pentakisphosphate + ATP + H(+) = 1,5-bis(diphospho)-1D-myo-inositol 2,3,4,6-tetrakisphosphate + ADP</text>
        <dbReference type="Rhea" id="RHEA:10276"/>
        <dbReference type="ChEBI" id="CHEBI:15378"/>
        <dbReference type="ChEBI" id="CHEBI:30616"/>
        <dbReference type="ChEBI" id="CHEBI:58628"/>
        <dbReference type="ChEBI" id="CHEBI:77983"/>
        <dbReference type="ChEBI" id="CHEBI:456216"/>
        <dbReference type="EC" id="2.7.4.24"/>
    </reaction>
    <physiologicalReaction direction="left-to-right" evidence="11">
        <dbReference type="Rhea" id="RHEA:10277"/>
    </physiologicalReaction>
</comment>
<dbReference type="InterPro" id="IPR013651">
    <property type="entry name" value="ATP-grasp_RimK-type"/>
</dbReference>
<comment type="caution">
    <text evidence="18">The sequence shown here is derived from an EMBL/GenBank/DDBJ whole genome shotgun (WGS) entry which is preliminary data.</text>
</comment>
<keyword evidence="5" id="KW-0597">Phosphoprotein</keyword>
<keyword evidence="19" id="KW-1185">Reference proteome</keyword>
<keyword evidence="6 14" id="KW-0808">Transferase</keyword>
<dbReference type="OrthoDB" id="18042at2759"/>
<dbReference type="GO" id="GO:0005829">
    <property type="term" value="C:cytosol"/>
    <property type="evidence" value="ECO:0007669"/>
    <property type="project" value="TreeGrafter"/>
</dbReference>
<evidence type="ECO:0000256" key="14">
    <source>
        <dbReference type="RuleBase" id="RU365032"/>
    </source>
</evidence>
<proteinExistence type="inferred from homology"/>
<name>A0A8J5UQS8_9ASCO</name>
<evidence type="ECO:0000256" key="8">
    <source>
        <dbReference type="ARBA" id="ARBA00022777"/>
    </source>
</evidence>
<evidence type="ECO:0000256" key="4">
    <source>
        <dbReference type="ARBA" id="ARBA00022490"/>
    </source>
</evidence>
<keyword evidence="10" id="KW-0206">Cytoskeleton</keyword>
<dbReference type="Pfam" id="PF00328">
    <property type="entry name" value="His_Phos_2"/>
    <property type="match status" value="1"/>
</dbReference>
<dbReference type="GO" id="GO:0005856">
    <property type="term" value="C:cytoskeleton"/>
    <property type="evidence" value="ECO:0007669"/>
    <property type="project" value="UniProtKB-SubCell"/>
</dbReference>
<dbReference type="PANTHER" id="PTHR12750:SF9">
    <property type="entry name" value="INOSITOL HEXAKISPHOSPHATE AND DIPHOSPHOINOSITOL-PENTAKISPHOSPHATE KINASE"/>
    <property type="match status" value="1"/>
</dbReference>
<feature type="region of interest" description="Disordered" evidence="15">
    <location>
        <begin position="191"/>
        <end position="217"/>
    </location>
</feature>
<evidence type="ECO:0000256" key="3">
    <source>
        <dbReference type="ARBA" id="ARBA00012893"/>
    </source>
</evidence>
<evidence type="ECO:0000256" key="6">
    <source>
        <dbReference type="ARBA" id="ARBA00022679"/>
    </source>
</evidence>
<gene>
    <name evidence="18" type="ORF">J8A68_001509</name>
</gene>
<dbReference type="AlphaFoldDB" id="A0A8J5UQS8"/>
<feature type="region of interest" description="Disordered" evidence="15">
    <location>
        <begin position="974"/>
        <end position="1004"/>
    </location>
</feature>
<keyword evidence="4 14" id="KW-0963">Cytoplasm</keyword>
<dbReference type="Pfam" id="PF08443">
    <property type="entry name" value="RimK"/>
    <property type="match status" value="1"/>
</dbReference>
<comment type="subcellular location">
    <subcellularLocation>
        <location evidence="1 14">Cytoplasm</location>
        <location evidence="1 14">Cytoskeleton</location>
    </subcellularLocation>
</comment>
<dbReference type="InterPro" id="IPR037446">
    <property type="entry name" value="His_Pase_VIP1"/>
</dbReference>
<dbReference type="GO" id="GO:0033857">
    <property type="term" value="F:5-diphosphoinositol pentakisphosphate 1-kinase activity"/>
    <property type="evidence" value="ECO:0007669"/>
    <property type="project" value="TreeGrafter"/>
</dbReference>
<dbReference type="InterPro" id="IPR000560">
    <property type="entry name" value="His_Pase_clade-2"/>
</dbReference>
<dbReference type="GO" id="GO:0052723">
    <property type="term" value="F:inositol hexakisphosphate 1-kinase activity"/>
    <property type="evidence" value="ECO:0007669"/>
    <property type="project" value="UniProtKB-ARBA"/>
</dbReference>
<feature type="domain" description="VIP1 N-terminal" evidence="17">
    <location>
        <begin position="254"/>
        <end position="342"/>
    </location>
</feature>
<feature type="compositionally biased region" description="Polar residues" evidence="15">
    <location>
        <begin position="27"/>
        <end position="37"/>
    </location>
</feature>
<dbReference type="FunFam" id="3.30.470.20:FF:000036">
    <property type="entry name" value="Inositol hexakisphosphate and diphosphoinositol-pentakisphosphate kinase"/>
    <property type="match status" value="1"/>
</dbReference>
<dbReference type="RefSeq" id="XP_049265213.1">
    <property type="nucleotide sequence ID" value="XM_049405170.1"/>
</dbReference>
<evidence type="ECO:0000256" key="12">
    <source>
        <dbReference type="ARBA" id="ARBA00034629"/>
    </source>
</evidence>
<dbReference type="GO" id="GO:0006020">
    <property type="term" value="P:inositol metabolic process"/>
    <property type="evidence" value="ECO:0007669"/>
    <property type="project" value="TreeGrafter"/>
</dbReference>
<evidence type="ECO:0000256" key="13">
    <source>
        <dbReference type="ARBA" id="ARBA00071668"/>
    </source>
</evidence>
<evidence type="ECO:0000256" key="7">
    <source>
        <dbReference type="ARBA" id="ARBA00022741"/>
    </source>
</evidence>
<dbReference type="GO" id="GO:0032958">
    <property type="term" value="P:inositol phosphate biosynthetic process"/>
    <property type="evidence" value="ECO:0007669"/>
    <property type="project" value="TreeGrafter"/>
</dbReference>
<feature type="compositionally biased region" description="Low complexity" evidence="15">
    <location>
        <begin position="195"/>
        <end position="206"/>
    </location>
</feature>
<protein>
    <recommendedName>
        <fullName evidence="13 14">Inositol hexakisphosphate and diphosphoinositol-pentakisphosphate kinase</fullName>
        <ecNumber evidence="3 14">2.7.4.24</ecNumber>
    </recommendedName>
</protein>
<keyword evidence="8 14" id="KW-0418">Kinase</keyword>
<organism evidence="18 19">
    <name type="scientific">[Candida] subhashii</name>
    <dbReference type="NCBI Taxonomy" id="561895"/>
    <lineage>
        <taxon>Eukaryota</taxon>
        <taxon>Fungi</taxon>
        <taxon>Dikarya</taxon>
        <taxon>Ascomycota</taxon>
        <taxon>Saccharomycotina</taxon>
        <taxon>Pichiomycetes</taxon>
        <taxon>Debaryomycetaceae</taxon>
        <taxon>Spathaspora</taxon>
    </lineage>
</organism>
<comment type="catalytic activity">
    <reaction evidence="12">
        <text>1D-myo-inositol hexakisphosphate + ATP = 1-diphospho-1D-myo-inositol 2,3,4,5,6-pentakisphosphate + ADP</text>
        <dbReference type="Rhea" id="RHEA:37459"/>
        <dbReference type="ChEBI" id="CHEBI:30616"/>
        <dbReference type="ChEBI" id="CHEBI:58130"/>
        <dbReference type="ChEBI" id="CHEBI:74946"/>
        <dbReference type="ChEBI" id="CHEBI:456216"/>
        <dbReference type="EC" id="2.7.4.24"/>
    </reaction>
    <physiologicalReaction direction="left-to-right" evidence="12">
        <dbReference type="Rhea" id="RHEA:37460"/>
    </physiologicalReaction>
</comment>
<keyword evidence="9 14" id="KW-0067">ATP-binding</keyword>
<keyword evidence="7 14" id="KW-0547">Nucleotide-binding</keyword>
<feature type="region of interest" description="Disordered" evidence="15">
    <location>
        <begin position="1"/>
        <end position="71"/>
    </location>
</feature>
<dbReference type="GO" id="GO:0005524">
    <property type="term" value="F:ATP binding"/>
    <property type="evidence" value="ECO:0007669"/>
    <property type="project" value="UniProtKB-KW"/>
</dbReference>
<evidence type="ECO:0000256" key="5">
    <source>
        <dbReference type="ARBA" id="ARBA00022553"/>
    </source>
</evidence>
<evidence type="ECO:0000256" key="15">
    <source>
        <dbReference type="SAM" id="MobiDB-lite"/>
    </source>
</evidence>
<dbReference type="FunFam" id="3.40.50.11950:FF:000002">
    <property type="entry name" value="Inositol hexakisphosphate and diphosphoinositol-pentakisphosphate kinase"/>
    <property type="match status" value="1"/>
</dbReference>
<dbReference type="InterPro" id="IPR040557">
    <property type="entry name" value="VIP1_N"/>
</dbReference>
<evidence type="ECO:0000256" key="1">
    <source>
        <dbReference type="ARBA" id="ARBA00004245"/>
    </source>
</evidence>
<comment type="function">
    <text evidence="14">Bifunctional inositol kinase that acts in concert with the IP6K kinases to synthesize the diphosphate group-containing inositol pyrophosphates diphosphoinositol pentakisphosphate, PP-InsP5, and bis-diphosphoinositol tetrakisphosphate, (PP)2-InsP4. PP-InsP5 and (PP)2-InsP4, also respectively called InsP7 and InsP8, may regulate a variety of cellular processes, including apoptosis, vesicle trafficking, cytoskeletal dynamics, and exocytosis. Phosphorylates inositol hexakisphosphate (InsP6).</text>
</comment>
<dbReference type="Proteomes" id="UP000694255">
    <property type="component" value="Unassembled WGS sequence"/>
</dbReference>
<dbReference type="GeneID" id="73468310"/>
<feature type="domain" description="ATP-grasp fold RimK-type" evidence="16">
    <location>
        <begin position="469"/>
        <end position="562"/>
    </location>
</feature>
<evidence type="ECO:0000256" key="2">
    <source>
        <dbReference type="ARBA" id="ARBA00005609"/>
    </source>
</evidence>